<comment type="similarity">
    <text evidence="2">Belongs to the DsbD family.</text>
</comment>
<dbReference type="PANTHER" id="PTHR31272:SF9">
    <property type="entry name" value="BLL1027 PROTEIN"/>
    <property type="match status" value="1"/>
</dbReference>
<dbReference type="Pfam" id="PF02683">
    <property type="entry name" value="DsbD_TM"/>
    <property type="match status" value="1"/>
</dbReference>
<dbReference type="AlphaFoldDB" id="A0A6J7RDK7"/>
<feature type="transmembrane region" description="Helical" evidence="6">
    <location>
        <begin position="44"/>
        <end position="68"/>
    </location>
</feature>
<keyword evidence="3 6" id="KW-0812">Transmembrane</keyword>
<organism evidence="9">
    <name type="scientific">freshwater metagenome</name>
    <dbReference type="NCBI Taxonomy" id="449393"/>
    <lineage>
        <taxon>unclassified sequences</taxon>
        <taxon>metagenomes</taxon>
        <taxon>ecological metagenomes</taxon>
    </lineage>
</organism>
<dbReference type="EMBL" id="CAFBOZ010000384">
    <property type="protein sequence ID" value="CAB5026852.1"/>
    <property type="molecule type" value="Genomic_DNA"/>
</dbReference>
<gene>
    <name evidence="8" type="ORF">UFOPK3773_02066</name>
    <name evidence="9" type="ORF">UFOPK3992_02052</name>
</gene>
<feature type="transmembrane region" description="Helical" evidence="6">
    <location>
        <begin position="74"/>
        <end position="96"/>
    </location>
</feature>
<keyword evidence="5 6" id="KW-0472">Membrane</keyword>
<dbReference type="GO" id="GO:0016020">
    <property type="term" value="C:membrane"/>
    <property type="evidence" value="ECO:0007669"/>
    <property type="project" value="UniProtKB-SubCell"/>
</dbReference>
<dbReference type="InterPro" id="IPR003834">
    <property type="entry name" value="Cyt_c_assmbl_TM_dom"/>
</dbReference>
<evidence type="ECO:0000256" key="2">
    <source>
        <dbReference type="ARBA" id="ARBA00006143"/>
    </source>
</evidence>
<evidence type="ECO:0000259" key="7">
    <source>
        <dbReference type="Pfam" id="PF02683"/>
    </source>
</evidence>
<evidence type="ECO:0000256" key="6">
    <source>
        <dbReference type="SAM" id="Phobius"/>
    </source>
</evidence>
<sequence>MLLFIGAIVAGALTTLAPCVLPLLPVIVGGSLGQSSRADRRRAYLITASLGMSVVLFTLALKVSTALIGVPTSVWQWVSGLILITLGLVSAFPALWEQVSMRLSLQGRSARRLAAARQREGSLGAVLTGAALGPVFTSCSPLYAYVIVTALPGSFTDGLVLLVGYVIGLCGMLLAVALLGQRAIGGARWAADPHGWFRRALGWAFILVGVAIIAGWDRDLQTWVIENSPVRPWELDSGFIPKSE</sequence>
<evidence type="ECO:0000313" key="8">
    <source>
        <dbReference type="EMBL" id="CAB4962226.1"/>
    </source>
</evidence>
<protein>
    <submittedName>
        <fullName evidence="9">Unannotated protein</fullName>
    </submittedName>
</protein>
<evidence type="ECO:0000256" key="1">
    <source>
        <dbReference type="ARBA" id="ARBA00004141"/>
    </source>
</evidence>
<evidence type="ECO:0000313" key="9">
    <source>
        <dbReference type="EMBL" id="CAB5026852.1"/>
    </source>
</evidence>
<dbReference type="PANTHER" id="PTHR31272">
    <property type="entry name" value="CYTOCHROME C-TYPE BIOGENESIS PROTEIN HI_1454-RELATED"/>
    <property type="match status" value="1"/>
</dbReference>
<feature type="transmembrane region" description="Helical" evidence="6">
    <location>
        <begin position="158"/>
        <end position="179"/>
    </location>
</feature>
<feature type="transmembrane region" description="Helical" evidence="6">
    <location>
        <begin position="121"/>
        <end position="146"/>
    </location>
</feature>
<evidence type="ECO:0000256" key="4">
    <source>
        <dbReference type="ARBA" id="ARBA00022989"/>
    </source>
</evidence>
<proteinExistence type="inferred from homology"/>
<accession>A0A6J7RDK7</accession>
<feature type="transmembrane region" description="Helical" evidence="6">
    <location>
        <begin position="6"/>
        <end position="32"/>
    </location>
</feature>
<evidence type="ECO:0000256" key="5">
    <source>
        <dbReference type="ARBA" id="ARBA00023136"/>
    </source>
</evidence>
<reference evidence="9" key="1">
    <citation type="submission" date="2020-05" db="EMBL/GenBank/DDBJ databases">
        <authorList>
            <person name="Chiriac C."/>
            <person name="Salcher M."/>
            <person name="Ghai R."/>
            <person name="Kavagutti S V."/>
        </authorList>
    </citation>
    <scope>NUCLEOTIDE SEQUENCE</scope>
</reference>
<feature type="transmembrane region" description="Helical" evidence="6">
    <location>
        <begin position="200"/>
        <end position="216"/>
    </location>
</feature>
<name>A0A6J7RDK7_9ZZZZ</name>
<dbReference type="EMBL" id="CAFBNF010000315">
    <property type="protein sequence ID" value="CAB4962226.1"/>
    <property type="molecule type" value="Genomic_DNA"/>
</dbReference>
<dbReference type="GO" id="GO:0017004">
    <property type="term" value="P:cytochrome complex assembly"/>
    <property type="evidence" value="ECO:0007669"/>
    <property type="project" value="InterPro"/>
</dbReference>
<dbReference type="InterPro" id="IPR051790">
    <property type="entry name" value="Cytochrome_c-biogenesis_DsbD"/>
</dbReference>
<evidence type="ECO:0000256" key="3">
    <source>
        <dbReference type="ARBA" id="ARBA00022692"/>
    </source>
</evidence>
<keyword evidence="4 6" id="KW-1133">Transmembrane helix</keyword>
<feature type="domain" description="Cytochrome C biogenesis protein transmembrane" evidence="7">
    <location>
        <begin position="4"/>
        <end position="184"/>
    </location>
</feature>
<comment type="subcellular location">
    <subcellularLocation>
        <location evidence="1">Membrane</location>
        <topology evidence="1">Multi-pass membrane protein</topology>
    </subcellularLocation>
</comment>